<comment type="subcellular location">
    <subcellularLocation>
        <location evidence="1 9">Secreted</location>
    </subcellularLocation>
</comment>
<comment type="cofactor">
    <cofactor evidence="9">
        <name>Ca(2+)</name>
        <dbReference type="ChEBI" id="CHEBI:29108"/>
    </cofactor>
    <text evidence="9">Binds 2 calcium ions per subunit.</text>
</comment>
<comment type="caution">
    <text evidence="8">Lacks conserved residue(s) required for the propagation of feature annotation.</text>
</comment>
<dbReference type="InterPro" id="IPR001759">
    <property type="entry name" value="PTX_dom"/>
</dbReference>
<keyword evidence="2" id="KW-0964">Secreted</keyword>
<evidence type="ECO:0000313" key="12">
    <source>
        <dbReference type="Proteomes" id="UP001460270"/>
    </source>
</evidence>
<dbReference type="PRINTS" id="PR00895">
    <property type="entry name" value="PENTAXIN"/>
</dbReference>
<keyword evidence="6" id="KW-1015">Disulfide bond</keyword>
<comment type="caution">
    <text evidence="11">The sequence shown here is derived from an EMBL/GenBank/DDBJ whole genome shotgun (WGS) entry which is preliminary data.</text>
</comment>
<feature type="chain" id="PRO_5043094773" description="Pentraxin family member" evidence="9">
    <location>
        <begin position="26"/>
        <end position="232"/>
    </location>
</feature>
<dbReference type="PANTHER" id="PTHR45869">
    <property type="entry name" value="C-REACTIVE PROTEIN-RELATED"/>
    <property type="match status" value="1"/>
</dbReference>
<accession>A0AAW0N685</accession>
<protein>
    <recommendedName>
        <fullName evidence="9">Pentraxin family member</fullName>
    </recommendedName>
</protein>
<feature type="domain" description="Pentraxin (PTX)" evidence="10">
    <location>
        <begin position="31"/>
        <end position="232"/>
    </location>
</feature>
<gene>
    <name evidence="11" type="ORF">WMY93_025999</name>
</gene>
<feature type="signal peptide" evidence="9">
    <location>
        <begin position="1"/>
        <end position="25"/>
    </location>
</feature>
<dbReference type="SMART" id="SM00159">
    <property type="entry name" value="PTX"/>
    <property type="match status" value="1"/>
</dbReference>
<name>A0AAW0N685_9GOBI</name>
<evidence type="ECO:0000259" key="10">
    <source>
        <dbReference type="PROSITE" id="PS51828"/>
    </source>
</evidence>
<dbReference type="AlphaFoldDB" id="A0AAW0N685"/>
<keyword evidence="5 9" id="KW-0106">Calcium</keyword>
<evidence type="ECO:0000256" key="8">
    <source>
        <dbReference type="PROSITE-ProRule" id="PRU01172"/>
    </source>
</evidence>
<dbReference type="SUPFAM" id="SSF49899">
    <property type="entry name" value="Concanavalin A-like lectins/glucanases"/>
    <property type="match status" value="1"/>
</dbReference>
<dbReference type="PANTHER" id="PTHR45869:SF7">
    <property type="entry name" value="C-REACTIVE PROTEIN"/>
    <property type="match status" value="1"/>
</dbReference>
<comment type="similarity">
    <text evidence="7 9">Belongs to the pentraxin family.</text>
</comment>
<dbReference type="GO" id="GO:0005576">
    <property type="term" value="C:extracellular region"/>
    <property type="evidence" value="ECO:0007669"/>
    <property type="project" value="UniProtKB-SubCell"/>
</dbReference>
<dbReference type="FunFam" id="2.60.120.200:FF:000070">
    <property type="entry name" value="Serum amyloid P-component"/>
    <property type="match status" value="1"/>
</dbReference>
<evidence type="ECO:0000256" key="3">
    <source>
        <dbReference type="ARBA" id="ARBA00022723"/>
    </source>
</evidence>
<evidence type="ECO:0000256" key="4">
    <source>
        <dbReference type="ARBA" id="ARBA00022729"/>
    </source>
</evidence>
<evidence type="ECO:0000256" key="1">
    <source>
        <dbReference type="ARBA" id="ARBA00004613"/>
    </source>
</evidence>
<sequence length="232" mass="26236">MCRTTGFKMALVYILFSLILGMSTALPQDMSGKMLVFPQETNTDHVRLTTSRQDLGAVTVCMRYFTDLTRSFTLFGLATPSHNNAFHIFKMPVSHEINVDIRNFPMTFRGQDYQINKWQSLCGTWESGSGLVQLWLDGKPSAMKLGGNLHISGTILIVLGQDQDSYGGSFDKARCFTGMITDVHMWDYILSPHHIDNYSQKFNFPTGNVLDWNSIEFQTRGSVLIQKKQPTC</sequence>
<dbReference type="InterPro" id="IPR051005">
    <property type="entry name" value="Pentraxin_domain"/>
</dbReference>
<reference evidence="12" key="1">
    <citation type="submission" date="2024-04" db="EMBL/GenBank/DDBJ databases">
        <title>Salinicola lusitanus LLJ914,a marine bacterium isolated from the Okinawa Trough.</title>
        <authorList>
            <person name="Li J."/>
        </authorList>
    </citation>
    <scope>NUCLEOTIDE SEQUENCE [LARGE SCALE GENOMIC DNA]</scope>
</reference>
<dbReference type="EMBL" id="JBBPFD010000019">
    <property type="protein sequence ID" value="KAK7886378.1"/>
    <property type="molecule type" value="Genomic_DNA"/>
</dbReference>
<dbReference type="Gene3D" id="2.60.120.200">
    <property type="match status" value="1"/>
</dbReference>
<evidence type="ECO:0000256" key="5">
    <source>
        <dbReference type="ARBA" id="ARBA00022837"/>
    </source>
</evidence>
<evidence type="ECO:0000256" key="6">
    <source>
        <dbReference type="ARBA" id="ARBA00023157"/>
    </source>
</evidence>
<evidence type="ECO:0000313" key="11">
    <source>
        <dbReference type="EMBL" id="KAK7886378.1"/>
    </source>
</evidence>
<dbReference type="InterPro" id="IPR013320">
    <property type="entry name" value="ConA-like_dom_sf"/>
</dbReference>
<evidence type="ECO:0000256" key="7">
    <source>
        <dbReference type="ARBA" id="ARBA00038102"/>
    </source>
</evidence>
<keyword evidence="4 9" id="KW-0732">Signal</keyword>
<evidence type="ECO:0000256" key="2">
    <source>
        <dbReference type="ARBA" id="ARBA00022525"/>
    </source>
</evidence>
<keyword evidence="3 9" id="KW-0479">Metal-binding</keyword>
<comment type="subunit">
    <text evidence="9">Homopentamer. Pentaxin (or pentraxin) have a discoid arrangement of 5 non-covalently bound subunits.</text>
</comment>
<dbReference type="Proteomes" id="UP001460270">
    <property type="component" value="Unassembled WGS sequence"/>
</dbReference>
<proteinExistence type="inferred from homology"/>
<keyword evidence="12" id="KW-1185">Reference proteome</keyword>
<evidence type="ECO:0000256" key="9">
    <source>
        <dbReference type="RuleBase" id="RU362112"/>
    </source>
</evidence>
<organism evidence="11 12">
    <name type="scientific">Mugilogobius chulae</name>
    <name type="common">yellowstripe goby</name>
    <dbReference type="NCBI Taxonomy" id="88201"/>
    <lineage>
        <taxon>Eukaryota</taxon>
        <taxon>Metazoa</taxon>
        <taxon>Chordata</taxon>
        <taxon>Craniata</taxon>
        <taxon>Vertebrata</taxon>
        <taxon>Euteleostomi</taxon>
        <taxon>Actinopterygii</taxon>
        <taxon>Neopterygii</taxon>
        <taxon>Teleostei</taxon>
        <taxon>Neoteleostei</taxon>
        <taxon>Acanthomorphata</taxon>
        <taxon>Gobiaria</taxon>
        <taxon>Gobiiformes</taxon>
        <taxon>Gobioidei</taxon>
        <taxon>Gobiidae</taxon>
        <taxon>Gobionellinae</taxon>
        <taxon>Mugilogobius</taxon>
    </lineage>
</organism>
<dbReference type="Pfam" id="PF00354">
    <property type="entry name" value="Pentaxin"/>
    <property type="match status" value="1"/>
</dbReference>
<dbReference type="GO" id="GO:0046872">
    <property type="term" value="F:metal ion binding"/>
    <property type="evidence" value="ECO:0007669"/>
    <property type="project" value="UniProtKB-KW"/>
</dbReference>
<dbReference type="PROSITE" id="PS51828">
    <property type="entry name" value="PTX_2"/>
    <property type="match status" value="1"/>
</dbReference>